<dbReference type="PANTHER" id="PTHR13812:SF19">
    <property type="entry name" value="KETIMINE REDUCTASE MU-CRYSTALLIN"/>
    <property type="match status" value="1"/>
</dbReference>
<organism evidence="1 2">
    <name type="scientific">Acetobacter indonesiensis</name>
    <dbReference type="NCBI Taxonomy" id="104101"/>
    <lineage>
        <taxon>Bacteria</taxon>
        <taxon>Pseudomonadati</taxon>
        <taxon>Pseudomonadota</taxon>
        <taxon>Alphaproteobacteria</taxon>
        <taxon>Acetobacterales</taxon>
        <taxon>Acetobacteraceae</taxon>
        <taxon>Acetobacter</taxon>
    </lineage>
</organism>
<dbReference type="RefSeq" id="WP_086659074.1">
    <property type="nucleotide sequence ID" value="NZ_JBJJWX010000006.1"/>
</dbReference>
<evidence type="ECO:0000313" key="1">
    <source>
        <dbReference type="EMBL" id="OUI94926.1"/>
    </source>
</evidence>
<dbReference type="Pfam" id="PF02423">
    <property type="entry name" value="OCD_Mu_crystall"/>
    <property type="match status" value="1"/>
</dbReference>
<dbReference type="PANTHER" id="PTHR13812">
    <property type="entry name" value="KETIMINE REDUCTASE MU-CRYSTALLIN"/>
    <property type="match status" value="1"/>
</dbReference>
<dbReference type="PIRSF" id="PIRSF001439">
    <property type="entry name" value="CryM"/>
    <property type="match status" value="1"/>
</dbReference>
<reference evidence="2" key="1">
    <citation type="submission" date="2014-06" db="EMBL/GenBank/DDBJ databases">
        <authorList>
            <person name="Winans N.J."/>
            <person name="Newell P.D."/>
            <person name="Douglas A.E."/>
        </authorList>
    </citation>
    <scope>NUCLEOTIDE SEQUENCE [LARGE SCALE GENOMIC DNA]</scope>
</reference>
<dbReference type="InterPro" id="IPR023401">
    <property type="entry name" value="ODC_N"/>
</dbReference>
<dbReference type="GO" id="GO:0005737">
    <property type="term" value="C:cytoplasm"/>
    <property type="evidence" value="ECO:0007669"/>
    <property type="project" value="TreeGrafter"/>
</dbReference>
<dbReference type="NCBIfam" id="NF005603">
    <property type="entry name" value="PRK07340.1"/>
    <property type="match status" value="1"/>
</dbReference>
<dbReference type="SUPFAM" id="SSF51735">
    <property type="entry name" value="NAD(P)-binding Rossmann-fold domains"/>
    <property type="match status" value="1"/>
</dbReference>
<dbReference type="EMBL" id="JOPA01000012">
    <property type="protein sequence ID" value="OUI94926.1"/>
    <property type="molecule type" value="Genomic_DNA"/>
</dbReference>
<comment type="caution">
    <text evidence="1">The sequence shown here is derived from an EMBL/GenBank/DDBJ whole genome shotgun (WGS) entry which is preliminary data.</text>
</comment>
<proteinExistence type="predicted"/>
<protein>
    <submittedName>
        <fullName evidence="1">Ornithine cyclodeaminase</fullName>
    </submittedName>
</protein>
<sequence length="301" mass="31848">MQSYSASETRALLPYPALLDALARTMQDYAAGLIRCPERLTVGAPDRSSVLMTMPTASKDLLVTKLLTICPDNAGTEHPTIQGIVTCADARTGVLLFSLDGPTVTMRRTSAVSMLGIKLLARKPVKKVLIIGTGAQAVAHVDALSTLYPDASVSIRGRMPDRASTFCQRHSTPNFPLHPEQPGEHPFDVILTVTASTSPLFDSMPNPDCLVIGVGAYRPDMIEVGPQIVHNSLLYVDDPIGAPTEAGDLIQAGIDWQTVRPLASALTTPPPENSAVFFKSVGCAAWDLAACAVVAASASES</sequence>
<dbReference type="InterPro" id="IPR003462">
    <property type="entry name" value="ODC_Mu_crystall"/>
</dbReference>
<accession>A0A252AWL5</accession>
<dbReference type="Proteomes" id="UP000194641">
    <property type="component" value="Unassembled WGS sequence"/>
</dbReference>
<name>A0A252AWL5_9PROT</name>
<dbReference type="Gene3D" id="3.30.1780.10">
    <property type="entry name" value="ornithine cyclodeaminase, domain 1"/>
    <property type="match status" value="1"/>
</dbReference>
<dbReference type="Gene3D" id="3.40.50.720">
    <property type="entry name" value="NAD(P)-binding Rossmann-like Domain"/>
    <property type="match status" value="1"/>
</dbReference>
<dbReference type="InterPro" id="IPR036291">
    <property type="entry name" value="NAD(P)-bd_dom_sf"/>
</dbReference>
<evidence type="ECO:0000313" key="2">
    <source>
        <dbReference type="Proteomes" id="UP000194641"/>
    </source>
</evidence>
<dbReference type="AlphaFoldDB" id="A0A252AWL5"/>
<gene>
    <name evidence="1" type="ORF">HK17_02610</name>
</gene>